<protein>
    <submittedName>
        <fullName evidence="3">PPOX class F420-dependent enzyme</fullName>
    </submittedName>
</protein>
<name>A0A7G1KK52_9NOCA</name>
<dbReference type="InterPro" id="IPR011576">
    <property type="entry name" value="Pyridox_Oxase_N"/>
</dbReference>
<dbReference type="GO" id="GO:0005829">
    <property type="term" value="C:cytosol"/>
    <property type="evidence" value="ECO:0007669"/>
    <property type="project" value="TreeGrafter"/>
</dbReference>
<dbReference type="SUPFAM" id="SSF50475">
    <property type="entry name" value="FMN-binding split barrel"/>
    <property type="match status" value="1"/>
</dbReference>
<dbReference type="NCBIfam" id="TIGR03618">
    <property type="entry name" value="Rv1155_F420"/>
    <property type="match status" value="1"/>
</dbReference>
<keyword evidence="4" id="KW-1185">Reference proteome</keyword>
<dbReference type="AlphaFoldDB" id="A0A7G1KK52"/>
<feature type="domain" description="Pyridoxamine 5'-phosphate oxidase N-terminal" evidence="2">
    <location>
        <begin position="36"/>
        <end position="152"/>
    </location>
</feature>
<evidence type="ECO:0000313" key="4">
    <source>
        <dbReference type="Proteomes" id="UP000516173"/>
    </source>
</evidence>
<dbReference type="KEGG" id="nwl:NWFMUON74_32320"/>
<proteinExistence type="predicted"/>
<dbReference type="Gene3D" id="2.30.110.10">
    <property type="entry name" value="Electron Transport, Fmn-binding Protein, Chain A"/>
    <property type="match status" value="1"/>
</dbReference>
<organism evidence="3 4">
    <name type="scientific">Nocardia wallacei</name>
    <dbReference type="NCBI Taxonomy" id="480035"/>
    <lineage>
        <taxon>Bacteria</taxon>
        <taxon>Bacillati</taxon>
        <taxon>Actinomycetota</taxon>
        <taxon>Actinomycetes</taxon>
        <taxon>Mycobacteriales</taxon>
        <taxon>Nocardiaceae</taxon>
        <taxon>Nocardia</taxon>
    </lineage>
</organism>
<reference evidence="3 4" key="1">
    <citation type="submission" date="2020-08" db="EMBL/GenBank/DDBJ databases">
        <title>Genome Sequencing of Nocardia wallacei strain FMUON74 and assembly.</title>
        <authorList>
            <person name="Toyokawa M."/>
            <person name="Uesaka K."/>
        </authorList>
    </citation>
    <scope>NUCLEOTIDE SEQUENCE [LARGE SCALE GENOMIC DNA]</scope>
    <source>
        <strain evidence="3 4">FMUON74</strain>
    </source>
</reference>
<evidence type="ECO:0000313" key="3">
    <source>
        <dbReference type="EMBL" id="BCK55460.1"/>
    </source>
</evidence>
<evidence type="ECO:0000259" key="2">
    <source>
        <dbReference type="Pfam" id="PF01243"/>
    </source>
</evidence>
<dbReference type="InterPro" id="IPR012349">
    <property type="entry name" value="Split_barrel_FMN-bd"/>
</dbReference>
<dbReference type="PANTHER" id="PTHR35176">
    <property type="entry name" value="HEME OXYGENASE HI_0854-RELATED"/>
    <property type="match status" value="1"/>
</dbReference>
<dbReference type="InterPro" id="IPR019920">
    <property type="entry name" value="F420-binding_dom_put"/>
</dbReference>
<gene>
    <name evidence="3" type="ORF">NWFMUON74_32320</name>
</gene>
<evidence type="ECO:0000256" key="1">
    <source>
        <dbReference type="ARBA" id="ARBA00023002"/>
    </source>
</evidence>
<dbReference type="Pfam" id="PF01243">
    <property type="entry name" value="PNPOx_N"/>
    <property type="match status" value="1"/>
</dbReference>
<dbReference type="InterPro" id="IPR052019">
    <property type="entry name" value="F420H2_bilvrd_red/Heme_oxyg"/>
</dbReference>
<dbReference type="GO" id="GO:0070967">
    <property type="term" value="F:coenzyme F420 binding"/>
    <property type="evidence" value="ECO:0007669"/>
    <property type="project" value="TreeGrafter"/>
</dbReference>
<dbReference type="PANTHER" id="PTHR35176:SF1">
    <property type="entry name" value="F420H(2)-DEPENDENT BILIVERDIN REDUCTASE"/>
    <property type="match status" value="1"/>
</dbReference>
<keyword evidence="1" id="KW-0560">Oxidoreductase</keyword>
<dbReference type="GO" id="GO:0016627">
    <property type="term" value="F:oxidoreductase activity, acting on the CH-CH group of donors"/>
    <property type="evidence" value="ECO:0007669"/>
    <property type="project" value="TreeGrafter"/>
</dbReference>
<dbReference type="Proteomes" id="UP000516173">
    <property type="component" value="Chromosome"/>
</dbReference>
<dbReference type="EMBL" id="AP023396">
    <property type="protein sequence ID" value="BCK55460.1"/>
    <property type="molecule type" value="Genomic_DNA"/>
</dbReference>
<accession>A0A7G1KK52</accession>
<sequence length="159" mass="17083">MGHSLPNRAMRPGAPVPALASVAVMTSADTRIELSPTALEFVTERHLATLTTLRADGTPHVVAVGFTWDPEAGIARVITSGDTVKARNAQRGGYAAVSQVDGARWLTLEGPAEVLTDPADVAEGERRYALRYRTPRENPRRVVIAIRATRALTSSRLSD</sequence>